<feature type="transmembrane region" description="Helical" evidence="1">
    <location>
        <begin position="32"/>
        <end position="50"/>
    </location>
</feature>
<gene>
    <name evidence="2" type="ORF">EXIGLDRAFT_843707</name>
</gene>
<dbReference type="InParanoid" id="A0A165CH47"/>
<feature type="transmembrane region" description="Helical" evidence="1">
    <location>
        <begin position="191"/>
        <end position="208"/>
    </location>
</feature>
<sequence>MSQLPEDTPTDQVLPVEILPVMRDFVSVFTESVFFGIYIAIYPVAMYHLLKRTRTKRSSWPIAAVITVMFLISVYQWSSAVGIVMQREVTMFLHTEGTMVQRIRLANAQTTKPSYASELLFVQQFILGDAVIAWRLLVIHNWARWLFVILASLWLGTVATGFGLIGCLAHAEFPIYDSPRLCTELENVSWLLSLTFNGFATVMFALLARSHRKMSRVLDEKRKTKVDRVLMVLVISGIIYFILGLPRLSSFANPSILPFFSRLTWATEVIESALDQIVGIYPTAVTAFLFYESKMFSSPSAASYDGTGQSHTLTTLRFAKNSTTVATASGVAPSQGLSSTTARSVVLADRDDNSDIMDKA</sequence>
<keyword evidence="1" id="KW-0812">Transmembrane</keyword>
<feature type="transmembrane region" description="Helical" evidence="1">
    <location>
        <begin position="145"/>
        <end position="171"/>
    </location>
</feature>
<name>A0A165CH47_EXIGL</name>
<dbReference type="OrthoDB" id="2744793at2759"/>
<dbReference type="AlphaFoldDB" id="A0A165CH47"/>
<dbReference type="Proteomes" id="UP000077266">
    <property type="component" value="Unassembled WGS sequence"/>
</dbReference>
<evidence type="ECO:0008006" key="4">
    <source>
        <dbReference type="Google" id="ProtNLM"/>
    </source>
</evidence>
<keyword evidence="3" id="KW-1185">Reference proteome</keyword>
<dbReference type="EMBL" id="KV426323">
    <property type="protein sequence ID" value="KZV82444.1"/>
    <property type="molecule type" value="Genomic_DNA"/>
</dbReference>
<keyword evidence="1" id="KW-1133">Transmembrane helix</keyword>
<feature type="transmembrane region" description="Helical" evidence="1">
    <location>
        <begin position="62"/>
        <end position="85"/>
    </location>
</feature>
<proteinExistence type="predicted"/>
<keyword evidence="1" id="KW-0472">Membrane</keyword>
<evidence type="ECO:0000313" key="2">
    <source>
        <dbReference type="EMBL" id="KZV82444.1"/>
    </source>
</evidence>
<feature type="transmembrane region" description="Helical" evidence="1">
    <location>
        <begin position="119"/>
        <end position="138"/>
    </location>
</feature>
<evidence type="ECO:0000313" key="3">
    <source>
        <dbReference type="Proteomes" id="UP000077266"/>
    </source>
</evidence>
<protein>
    <recommendedName>
        <fullName evidence="4">Family A G protein-coupled receptor-like protein</fullName>
    </recommendedName>
</protein>
<organism evidence="2 3">
    <name type="scientific">Exidia glandulosa HHB12029</name>
    <dbReference type="NCBI Taxonomy" id="1314781"/>
    <lineage>
        <taxon>Eukaryota</taxon>
        <taxon>Fungi</taxon>
        <taxon>Dikarya</taxon>
        <taxon>Basidiomycota</taxon>
        <taxon>Agaricomycotina</taxon>
        <taxon>Agaricomycetes</taxon>
        <taxon>Auriculariales</taxon>
        <taxon>Exidiaceae</taxon>
        <taxon>Exidia</taxon>
    </lineage>
</organism>
<accession>A0A165CH47</accession>
<feature type="transmembrane region" description="Helical" evidence="1">
    <location>
        <begin position="229"/>
        <end position="249"/>
    </location>
</feature>
<evidence type="ECO:0000256" key="1">
    <source>
        <dbReference type="SAM" id="Phobius"/>
    </source>
</evidence>
<reference evidence="2 3" key="1">
    <citation type="journal article" date="2016" name="Mol. Biol. Evol.">
        <title>Comparative Genomics of Early-Diverging Mushroom-Forming Fungi Provides Insights into the Origins of Lignocellulose Decay Capabilities.</title>
        <authorList>
            <person name="Nagy L.G."/>
            <person name="Riley R."/>
            <person name="Tritt A."/>
            <person name="Adam C."/>
            <person name="Daum C."/>
            <person name="Floudas D."/>
            <person name="Sun H."/>
            <person name="Yadav J.S."/>
            <person name="Pangilinan J."/>
            <person name="Larsson K.H."/>
            <person name="Matsuura K."/>
            <person name="Barry K."/>
            <person name="Labutti K."/>
            <person name="Kuo R."/>
            <person name="Ohm R.A."/>
            <person name="Bhattacharya S.S."/>
            <person name="Shirouzu T."/>
            <person name="Yoshinaga Y."/>
            <person name="Martin F.M."/>
            <person name="Grigoriev I.V."/>
            <person name="Hibbett D.S."/>
        </authorList>
    </citation>
    <scope>NUCLEOTIDE SEQUENCE [LARGE SCALE GENOMIC DNA]</scope>
    <source>
        <strain evidence="2 3">HHB12029</strain>
    </source>
</reference>